<feature type="region of interest" description="Disordered" evidence="1">
    <location>
        <begin position="1"/>
        <end position="40"/>
    </location>
</feature>
<accession>A0A0E0JH77</accession>
<reference evidence="2" key="2">
    <citation type="submission" date="2018-05" db="EMBL/GenBank/DDBJ databases">
        <title>OpunRS2 (Oryza punctata Reference Sequence Version 2).</title>
        <authorList>
            <person name="Zhang J."/>
            <person name="Kudrna D."/>
            <person name="Lee S."/>
            <person name="Talag J."/>
            <person name="Welchert J."/>
            <person name="Wing R.A."/>
        </authorList>
    </citation>
    <scope>NUCLEOTIDE SEQUENCE [LARGE SCALE GENOMIC DNA]</scope>
</reference>
<dbReference type="eggNOG" id="ENOG502R657">
    <property type="taxonomic scope" value="Eukaryota"/>
</dbReference>
<evidence type="ECO:0000313" key="3">
    <source>
        <dbReference type="Proteomes" id="UP000026962"/>
    </source>
</evidence>
<organism evidence="2">
    <name type="scientific">Oryza punctata</name>
    <name type="common">Red rice</name>
    <dbReference type="NCBI Taxonomy" id="4537"/>
    <lineage>
        <taxon>Eukaryota</taxon>
        <taxon>Viridiplantae</taxon>
        <taxon>Streptophyta</taxon>
        <taxon>Embryophyta</taxon>
        <taxon>Tracheophyta</taxon>
        <taxon>Spermatophyta</taxon>
        <taxon>Magnoliopsida</taxon>
        <taxon>Liliopsida</taxon>
        <taxon>Poales</taxon>
        <taxon>Poaceae</taxon>
        <taxon>BOP clade</taxon>
        <taxon>Oryzoideae</taxon>
        <taxon>Oryzeae</taxon>
        <taxon>Oryzinae</taxon>
        <taxon>Oryza</taxon>
    </lineage>
</organism>
<proteinExistence type="predicted"/>
<feature type="compositionally biased region" description="Low complexity" evidence="1">
    <location>
        <begin position="23"/>
        <end position="32"/>
    </location>
</feature>
<dbReference type="EnsemblPlants" id="OPUNC01G11490.1">
    <property type="protein sequence ID" value="OPUNC01G11490.1"/>
    <property type="gene ID" value="OPUNC01G11490"/>
</dbReference>
<dbReference type="HOGENOM" id="CLU_2174906_0_0_1"/>
<dbReference type="Proteomes" id="UP000026962">
    <property type="component" value="Chromosome 1"/>
</dbReference>
<name>A0A0E0JH77_ORYPU</name>
<reference evidence="2" key="1">
    <citation type="submission" date="2015-04" db="UniProtKB">
        <authorList>
            <consortium name="EnsemblPlants"/>
        </authorList>
    </citation>
    <scope>IDENTIFICATION</scope>
</reference>
<dbReference type="Gramene" id="OPUNC01G11490.1">
    <property type="protein sequence ID" value="OPUNC01G11490.1"/>
    <property type="gene ID" value="OPUNC01G11490"/>
</dbReference>
<dbReference type="AlphaFoldDB" id="A0A0E0JH77"/>
<evidence type="ECO:0000256" key="1">
    <source>
        <dbReference type="SAM" id="MobiDB-lite"/>
    </source>
</evidence>
<keyword evidence="3" id="KW-1185">Reference proteome</keyword>
<sequence>MEMGNYSSSERKKGPETATAIRSTVSFSSSSSAGTRPSCWRSVVTTATTTRRRSGGCCGADEHDTAATTGMPASASILHGNHLLGIGKKVDARAGAGAAAVVVRKLVERNDFYCQECNTHGK</sequence>
<protein>
    <submittedName>
        <fullName evidence="2">Uncharacterized protein</fullName>
    </submittedName>
</protein>
<evidence type="ECO:0000313" key="2">
    <source>
        <dbReference type="EnsemblPlants" id="OPUNC01G11490.1"/>
    </source>
</evidence>
<dbReference type="OMA" id="CDDCNTH"/>